<feature type="transmembrane region" description="Helical" evidence="6">
    <location>
        <begin position="20"/>
        <end position="37"/>
    </location>
</feature>
<dbReference type="Proteomes" id="UP001518990">
    <property type="component" value="Unassembled WGS sequence"/>
</dbReference>
<accession>A0ABS3KIY1</accession>
<keyword evidence="9" id="KW-1185">Reference proteome</keyword>
<evidence type="ECO:0000313" key="9">
    <source>
        <dbReference type="Proteomes" id="UP001518990"/>
    </source>
</evidence>
<feature type="region of interest" description="Disordered" evidence="5">
    <location>
        <begin position="58"/>
        <end position="242"/>
    </location>
</feature>
<proteinExistence type="predicted"/>
<sequence length="336" mass="35678">MPPARPPRWPTGRRARLWRWIGGSVLLHALLVVLLLWTPPREPFREPGAGTEVPVVFESAGGSPALPELPQVPSLPGDPDAPPPLPVLPDAPPVPAPPAPAVPVPAPAPQAPAAPPAPPAPPGIPPLAEAPPLPLPPPSPPAEEAPPPAPTPEPAPRPRVAEPARPTPQRPAPSSPFAGTLDLSRQAPFALAPPPAGGAPRQRMPPGSLDLSMGRVPQQQRRTPMRQDTNGNLSHEGGAEPSGSWSGAFMAWVRAHSFYPPQAAMNGEDGTNSVRMVIDRSGRVRSVELRRRSGSRWLDLGIQSIFRDQQVPAFTPDMEGDTMTITFTVNYILVYR</sequence>
<comment type="caution">
    <text evidence="8">The sequence shown here is derived from an EMBL/GenBank/DDBJ whole genome shotgun (WGS) entry which is preliminary data.</text>
</comment>
<keyword evidence="4 6" id="KW-0472">Membrane</keyword>
<keyword evidence="2 6" id="KW-0812">Transmembrane</keyword>
<protein>
    <submittedName>
        <fullName evidence="8">TonB family protein</fullName>
    </submittedName>
</protein>
<gene>
    <name evidence="8" type="ORF">IAI60_20360</name>
</gene>
<feature type="domain" description="TonB C-terminal" evidence="7">
    <location>
        <begin position="244"/>
        <end position="336"/>
    </location>
</feature>
<dbReference type="InterPro" id="IPR006260">
    <property type="entry name" value="TonB/TolA_C"/>
</dbReference>
<reference evidence="8 9" key="1">
    <citation type="submission" date="2020-09" db="EMBL/GenBank/DDBJ databases">
        <title>Roseomonas.</title>
        <authorList>
            <person name="Zhu W."/>
        </authorList>
    </citation>
    <scope>NUCLEOTIDE SEQUENCE [LARGE SCALE GENOMIC DNA]</scope>
    <source>
        <strain evidence="8 9">1311</strain>
    </source>
</reference>
<evidence type="ECO:0000256" key="1">
    <source>
        <dbReference type="ARBA" id="ARBA00004167"/>
    </source>
</evidence>
<evidence type="ECO:0000313" key="8">
    <source>
        <dbReference type="EMBL" id="MBO1076967.1"/>
    </source>
</evidence>
<evidence type="ECO:0000256" key="2">
    <source>
        <dbReference type="ARBA" id="ARBA00022692"/>
    </source>
</evidence>
<dbReference type="EMBL" id="JACTNF010000036">
    <property type="protein sequence ID" value="MBO1076967.1"/>
    <property type="molecule type" value="Genomic_DNA"/>
</dbReference>
<dbReference type="NCBIfam" id="TIGR01352">
    <property type="entry name" value="tonB_Cterm"/>
    <property type="match status" value="1"/>
</dbReference>
<organism evidence="8 9">
    <name type="scientific">Roseomonas marmotae</name>
    <dbReference type="NCBI Taxonomy" id="2768161"/>
    <lineage>
        <taxon>Bacteria</taxon>
        <taxon>Pseudomonadati</taxon>
        <taxon>Pseudomonadota</taxon>
        <taxon>Alphaproteobacteria</taxon>
        <taxon>Acetobacterales</taxon>
        <taxon>Roseomonadaceae</taxon>
        <taxon>Roseomonas</taxon>
    </lineage>
</organism>
<dbReference type="RefSeq" id="WP_207450603.1">
    <property type="nucleotide sequence ID" value="NZ_JACTNF010000036.1"/>
</dbReference>
<dbReference type="Gene3D" id="3.30.1150.10">
    <property type="match status" value="1"/>
</dbReference>
<feature type="compositionally biased region" description="Pro residues" evidence="5">
    <location>
        <begin position="79"/>
        <end position="157"/>
    </location>
</feature>
<feature type="compositionally biased region" description="Low complexity" evidence="5">
    <location>
        <begin position="198"/>
        <end position="207"/>
    </location>
</feature>
<comment type="subcellular location">
    <subcellularLocation>
        <location evidence="1">Membrane</location>
        <topology evidence="1">Single-pass membrane protein</topology>
    </subcellularLocation>
</comment>
<feature type="compositionally biased region" description="Polar residues" evidence="5">
    <location>
        <begin position="217"/>
        <end position="233"/>
    </location>
</feature>
<dbReference type="Pfam" id="PF03544">
    <property type="entry name" value="TonB_C"/>
    <property type="match status" value="1"/>
</dbReference>
<dbReference type="InterPro" id="IPR037682">
    <property type="entry name" value="TonB_C"/>
</dbReference>
<dbReference type="SUPFAM" id="SSF74653">
    <property type="entry name" value="TolA/TonB C-terminal domain"/>
    <property type="match status" value="1"/>
</dbReference>
<evidence type="ECO:0000256" key="6">
    <source>
        <dbReference type="SAM" id="Phobius"/>
    </source>
</evidence>
<keyword evidence="3 6" id="KW-1133">Transmembrane helix</keyword>
<evidence type="ECO:0000256" key="3">
    <source>
        <dbReference type="ARBA" id="ARBA00022989"/>
    </source>
</evidence>
<dbReference type="PROSITE" id="PS52015">
    <property type="entry name" value="TONB_CTD"/>
    <property type="match status" value="1"/>
</dbReference>
<feature type="compositionally biased region" description="Pro residues" evidence="5">
    <location>
        <begin position="165"/>
        <end position="174"/>
    </location>
</feature>
<evidence type="ECO:0000256" key="4">
    <source>
        <dbReference type="ARBA" id="ARBA00023136"/>
    </source>
</evidence>
<name>A0ABS3KIY1_9PROT</name>
<evidence type="ECO:0000259" key="7">
    <source>
        <dbReference type="PROSITE" id="PS52015"/>
    </source>
</evidence>
<evidence type="ECO:0000256" key="5">
    <source>
        <dbReference type="SAM" id="MobiDB-lite"/>
    </source>
</evidence>